<name>A2CA82_PROM3</name>
<reference evidence="1 2" key="1">
    <citation type="journal article" date="2007" name="PLoS Genet.">
        <title>Patterns and implications of gene gain and loss in the evolution of Prochlorococcus.</title>
        <authorList>
            <person name="Kettler G.C."/>
            <person name="Martiny A.C."/>
            <person name="Huang K."/>
            <person name="Zucker J."/>
            <person name="Coleman M.L."/>
            <person name="Rodrigue S."/>
            <person name="Chen F."/>
            <person name="Lapidus A."/>
            <person name="Ferriera S."/>
            <person name="Johnson J."/>
            <person name="Steglich C."/>
            <person name="Church G.M."/>
            <person name="Richardson P."/>
            <person name="Chisholm S.W."/>
        </authorList>
    </citation>
    <scope>NUCLEOTIDE SEQUENCE [LARGE SCALE GENOMIC DNA]</scope>
    <source>
        <strain evidence="1 2">MIT 9303</strain>
    </source>
</reference>
<dbReference type="KEGG" id="pmf:P9303_16481"/>
<sequence length="33" mass="3355">MAKGAKVAVGLIWGVPAKNARHTSSILPPDGIV</sequence>
<gene>
    <name evidence="1" type="ordered locus">P9303_16481</name>
</gene>
<organism evidence="1 2">
    <name type="scientific">Prochlorococcus marinus (strain MIT 9303)</name>
    <dbReference type="NCBI Taxonomy" id="59922"/>
    <lineage>
        <taxon>Bacteria</taxon>
        <taxon>Bacillati</taxon>
        <taxon>Cyanobacteriota</taxon>
        <taxon>Cyanophyceae</taxon>
        <taxon>Synechococcales</taxon>
        <taxon>Prochlorococcaceae</taxon>
        <taxon>Prochlorococcus</taxon>
    </lineage>
</organism>
<evidence type="ECO:0000313" key="1">
    <source>
        <dbReference type="EMBL" id="ABM78392.1"/>
    </source>
</evidence>
<evidence type="ECO:0000313" key="2">
    <source>
        <dbReference type="Proteomes" id="UP000002274"/>
    </source>
</evidence>
<dbReference type="HOGENOM" id="CLU_3383275_0_0_3"/>
<accession>A2CA82</accession>
<dbReference type="AlphaFoldDB" id="A2CA82"/>
<proteinExistence type="predicted"/>
<dbReference type="EMBL" id="CP000554">
    <property type="protein sequence ID" value="ABM78392.1"/>
    <property type="molecule type" value="Genomic_DNA"/>
</dbReference>
<protein>
    <submittedName>
        <fullName evidence="1">Uncharacterized protein</fullName>
    </submittedName>
</protein>
<dbReference type="Proteomes" id="UP000002274">
    <property type="component" value="Chromosome"/>
</dbReference>